<protein>
    <submittedName>
        <fullName evidence="2">Uncharacterized protein</fullName>
    </submittedName>
</protein>
<evidence type="ECO:0000313" key="2">
    <source>
        <dbReference type="EMBL" id="KAL0131114.1"/>
    </source>
</evidence>
<evidence type="ECO:0000256" key="1">
    <source>
        <dbReference type="SAM" id="Phobius"/>
    </source>
</evidence>
<keyword evidence="1" id="KW-0472">Membrane</keyword>
<keyword evidence="3" id="KW-1185">Reference proteome</keyword>
<dbReference type="EMBL" id="JADYXP020000002">
    <property type="protein sequence ID" value="KAL0131114.1"/>
    <property type="molecule type" value="Genomic_DNA"/>
</dbReference>
<comment type="caution">
    <text evidence="2">The sequence shown here is derived from an EMBL/GenBank/DDBJ whole genome shotgun (WGS) entry which is preliminary data.</text>
</comment>
<dbReference type="AlphaFoldDB" id="A0AAW2GV34"/>
<dbReference type="Proteomes" id="UP001430953">
    <property type="component" value="Unassembled WGS sequence"/>
</dbReference>
<proteinExistence type="predicted"/>
<gene>
    <name evidence="2" type="ORF">PUN28_002597</name>
</gene>
<keyword evidence="1" id="KW-1133">Transmembrane helix</keyword>
<reference evidence="2 3" key="1">
    <citation type="submission" date="2023-03" db="EMBL/GenBank/DDBJ databases">
        <title>High recombination rates correlate with genetic variation in Cardiocondyla obscurior ants.</title>
        <authorList>
            <person name="Errbii M."/>
        </authorList>
    </citation>
    <scope>NUCLEOTIDE SEQUENCE [LARGE SCALE GENOMIC DNA]</scope>
    <source>
        <strain evidence="2">Alpha-2009</strain>
        <tissue evidence="2">Whole body</tissue>
    </source>
</reference>
<feature type="transmembrane region" description="Helical" evidence="1">
    <location>
        <begin position="16"/>
        <end position="39"/>
    </location>
</feature>
<sequence>MACCEQRLVNKKYISIILYICIHVYTYIYVYVYIFKYMYIVYPKRGRMKEKICVYILKSTLISSVIMKREREREREKKPFSKFTENIA</sequence>
<evidence type="ECO:0000313" key="3">
    <source>
        <dbReference type="Proteomes" id="UP001430953"/>
    </source>
</evidence>
<name>A0AAW2GV34_9HYME</name>
<keyword evidence="1" id="KW-0812">Transmembrane</keyword>
<accession>A0AAW2GV34</accession>
<organism evidence="2 3">
    <name type="scientific">Cardiocondyla obscurior</name>
    <dbReference type="NCBI Taxonomy" id="286306"/>
    <lineage>
        <taxon>Eukaryota</taxon>
        <taxon>Metazoa</taxon>
        <taxon>Ecdysozoa</taxon>
        <taxon>Arthropoda</taxon>
        <taxon>Hexapoda</taxon>
        <taxon>Insecta</taxon>
        <taxon>Pterygota</taxon>
        <taxon>Neoptera</taxon>
        <taxon>Endopterygota</taxon>
        <taxon>Hymenoptera</taxon>
        <taxon>Apocrita</taxon>
        <taxon>Aculeata</taxon>
        <taxon>Formicoidea</taxon>
        <taxon>Formicidae</taxon>
        <taxon>Myrmicinae</taxon>
        <taxon>Cardiocondyla</taxon>
    </lineage>
</organism>